<gene>
    <name evidence="4" type="ORF">BDV34DRAFT_227013</name>
</gene>
<dbReference type="InterPro" id="IPR036291">
    <property type="entry name" value="NAD(P)-bd_dom_sf"/>
</dbReference>
<keyword evidence="5" id="KW-1185">Reference proteome</keyword>
<dbReference type="PANTHER" id="PTHR44845">
    <property type="entry name" value="CARRIER DOMAIN-CONTAINING PROTEIN"/>
    <property type="match status" value="1"/>
</dbReference>
<dbReference type="PANTHER" id="PTHR44845:SF6">
    <property type="entry name" value="BETA-ALANINE-ACTIVATING ENZYME"/>
    <property type="match status" value="1"/>
</dbReference>
<dbReference type="SUPFAM" id="SSF51735">
    <property type="entry name" value="NAD(P)-binding Rossmann-fold domains"/>
    <property type="match status" value="1"/>
</dbReference>
<evidence type="ECO:0000256" key="1">
    <source>
        <dbReference type="ARBA" id="ARBA00022450"/>
    </source>
</evidence>
<dbReference type="SUPFAM" id="SSF47336">
    <property type="entry name" value="ACP-like"/>
    <property type="match status" value="1"/>
</dbReference>
<name>A0A5N6DF83_ASPPA</name>
<keyword evidence="2" id="KW-0597">Phosphoprotein</keyword>
<evidence type="ECO:0000313" key="4">
    <source>
        <dbReference type="EMBL" id="KAB8203738.1"/>
    </source>
</evidence>
<evidence type="ECO:0000259" key="3">
    <source>
        <dbReference type="PROSITE" id="PS50075"/>
    </source>
</evidence>
<dbReference type="Gene3D" id="1.10.1200.10">
    <property type="entry name" value="ACP-like"/>
    <property type="match status" value="1"/>
</dbReference>
<dbReference type="InterPro" id="IPR009081">
    <property type="entry name" value="PP-bd_ACP"/>
</dbReference>
<evidence type="ECO:0000256" key="2">
    <source>
        <dbReference type="ARBA" id="ARBA00022553"/>
    </source>
</evidence>
<dbReference type="EMBL" id="ML734987">
    <property type="protein sequence ID" value="KAB8203738.1"/>
    <property type="molecule type" value="Genomic_DNA"/>
</dbReference>
<keyword evidence="1" id="KW-0596">Phosphopantetheine</keyword>
<dbReference type="AlphaFoldDB" id="A0A5N6DF83"/>
<accession>A0A5N6DF83</accession>
<sequence length="394" mass="43580">MVPRELLWQVLLPDKHIQPESDFFLLGGNSTLLVRLQGAIRTSIGVSLTLREMYGASTLAQMALKVDARKAESPSMTINWLAETAIPQNILDRASSTSNIKLPKHCQGSGCQILLTGSTSLLGRVLVQLLLQVPEVERVNCIAVEKEQEHVLPTSDKVSLYYGSLLDPNLGLSTAEWASLQDRIDVSQVPLHYISSGRVILQSGQTALRPTSVSFHPPPLDGSDGLTATKWASEVFLERLAEHTGISISIHRPCTPIGDQAPAQDALNSLLRYSVNLGATPRLTRMEGYLDFQKVEIIAEEIATLVISRFIKRSKTSSSTISGAFFFHHSSNIKVPVNSFKEYMEKVDGRLFQELSLREWSSLVLEQGIEPLIPSFLEAVDDNEKTLRYLYLGN</sequence>
<dbReference type="VEuPathDB" id="FungiDB:BDV34DRAFT_227013"/>
<evidence type="ECO:0000313" key="5">
    <source>
        <dbReference type="Proteomes" id="UP000326532"/>
    </source>
</evidence>
<organism evidence="4 5">
    <name type="scientific">Aspergillus parasiticus</name>
    <dbReference type="NCBI Taxonomy" id="5067"/>
    <lineage>
        <taxon>Eukaryota</taxon>
        <taxon>Fungi</taxon>
        <taxon>Dikarya</taxon>
        <taxon>Ascomycota</taxon>
        <taxon>Pezizomycotina</taxon>
        <taxon>Eurotiomycetes</taxon>
        <taxon>Eurotiomycetidae</taxon>
        <taxon>Eurotiales</taxon>
        <taxon>Aspergillaceae</taxon>
        <taxon>Aspergillus</taxon>
        <taxon>Aspergillus subgen. Circumdati</taxon>
    </lineage>
</organism>
<proteinExistence type="predicted"/>
<feature type="domain" description="Carrier" evidence="3">
    <location>
        <begin position="1"/>
        <end position="70"/>
    </location>
</feature>
<reference evidence="4 5" key="1">
    <citation type="submission" date="2019-04" db="EMBL/GenBank/DDBJ databases">
        <title>Fungal friends and foes A comparative genomics study of 23 Aspergillus species from section Flavi.</title>
        <authorList>
            <consortium name="DOE Joint Genome Institute"/>
            <person name="Kjaerbolling I."/>
            <person name="Vesth T.C."/>
            <person name="Frisvad J.C."/>
            <person name="Nybo J.L."/>
            <person name="Theobald S."/>
            <person name="Kildgaard S."/>
            <person name="Petersen T.I."/>
            <person name="Kuo A."/>
            <person name="Sato A."/>
            <person name="Lyhne E.K."/>
            <person name="Kogle M.E."/>
            <person name="Wiebenga A."/>
            <person name="Kun R.S."/>
            <person name="Lubbers R.J."/>
            <person name="Makela M.R."/>
            <person name="Barry K."/>
            <person name="Chovatia M."/>
            <person name="Clum A."/>
            <person name="Daum C."/>
            <person name="Haridas S."/>
            <person name="He G."/>
            <person name="LaButti K."/>
            <person name="Lipzen A."/>
            <person name="Mondo S."/>
            <person name="Pangilinan J."/>
            <person name="Riley R."/>
            <person name="Salamov A."/>
            <person name="Simmons B.A."/>
            <person name="Magnuson J.K."/>
            <person name="Henrissat B."/>
            <person name="Mortensen U.H."/>
            <person name="Larsen T.O."/>
            <person name="De vries R.P."/>
            <person name="Grigoriev I.V."/>
            <person name="Machida M."/>
            <person name="Baker S.E."/>
            <person name="Andersen M.R."/>
        </authorList>
    </citation>
    <scope>NUCLEOTIDE SEQUENCE [LARGE SCALE GENOMIC DNA]</scope>
    <source>
        <strain evidence="4 5">CBS 117618</strain>
    </source>
</reference>
<dbReference type="Gene3D" id="3.40.50.720">
    <property type="entry name" value="NAD(P)-binding Rossmann-like Domain"/>
    <property type="match status" value="2"/>
</dbReference>
<dbReference type="Proteomes" id="UP000326532">
    <property type="component" value="Unassembled WGS sequence"/>
</dbReference>
<dbReference type="Pfam" id="PF00550">
    <property type="entry name" value="PP-binding"/>
    <property type="match status" value="1"/>
</dbReference>
<protein>
    <recommendedName>
        <fullName evidence="3">Carrier domain-containing protein</fullName>
    </recommendedName>
</protein>
<dbReference type="InterPro" id="IPR036736">
    <property type="entry name" value="ACP-like_sf"/>
</dbReference>
<dbReference type="PROSITE" id="PS50075">
    <property type="entry name" value="CARRIER"/>
    <property type="match status" value="1"/>
</dbReference>